<reference evidence="1" key="1">
    <citation type="journal article" date="2020" name="Nature">
        <title>Giant virus diversity and host interactions through global metagenomics.</title>
        <authorList>
            <person name="Schulz F."/>
            <person name="Roux S."/>
            <person name="Paez-Espino D."/>
            <person name="Jungbluth S."/>
            <person name="Walsh D.A."/>
            <person name="Denef V.J."/>
            <person name="McMahon K.D."/>
            <person name="Konstantinidis K.T."/>
            <person name="Eloe-Fadrosh E.A."/>
            <person name="Kyrpides N.C."/>
            <person name="Woyke T."/>
        </authorList>
    </citation>
    <scope>NUCLEOTIDE SEQUENCE</scope>
    <source>
        <strain evidence="1">GVMAG-M-3300025860-12</strain>
    </source>
</reference>
<proteinExistence type="predicted"/>
<dbReference type="AlphaFoldDB" id="A0A6C0J665"/>
<organism evidence="1">
    <name type="scientific">viral metagenome</name>
    <dbReference type="NCBI Taxonomy" id="1070528"/>
    <lineage>
        <taxon>unclassified sequences</taxon>
        <taxon>metagenomes</taxon>
        <taxon>organismal metagenomes</taxon>
    </lineage>
</organism>
<accession>A0A6C0J665</accession>
<evidence type="ECO:0000313" key="1">
    <source>
        <dbReference type="EMBL" id="QHU00107.1"/>
    </source>
</evidence>
<protein>
    <submittedName>
        <fullName evidence="1">Uncharacterized protein</fullName>
    </submittedName>
</protein>
<name>A0A6C0J665_9ZZZZ</name>
<sequence length="190" mass="21909">MSNTFTRTFYDNIEHQMYDENTKDTNDYVMNKVAQENSGICYTPDHSVNGISELSKPANNDGSLNLKDRVVQETLLQNRHLELSSFDRTNKDYAKTTVSKPKDCNIEHVTNADTRLTHPIINYRGMYSANYKFTPYLHTNPQKVLSSNEKYISPNRFGNSTRLDAKKNNDNYKNDLVEFKKLVTGLLPKN</sequence>
<dbReference type="EMBL" id="MN740323">
    <property type="protein sequence ID" value="QHU00107.1"/>
    <property type="molecule type" value="Genomic_DNA"/>
</dbReference>